<reference evidence="3" key="1">
    <citation type="submission" date="2024-07" db="EMBL/GenBank/DDBJ databases">
        <title>Complete genome sequence of Verrucomicrobiaceae bacterium NT6N.</title>
        <authorList>
            <person name="Huang C."/>
            <person name="Takami H."/>
            <person name="Hamasaki K."/>
        </authorList>
    </citation>
    <scope>NUCLEOTIDE SEQUENCE</scope>
    <source>
        <strain evidence="3">NT6N</strain>
    </source>
</reference>
<feature type="region of interest" description="Disordered" evidence="1">
    <location>
        <begin position="1"/>
        <end position="24"/>
    </location>
</feature>
<proteinExistence type="predicted"/>
<dbReference type="EMBL" id="AP026866">
    <property type="protein sequence ID" value="BDS08382.1"/>
    <property type="molecule type" value="Genomic_DNA"/>
</dbReference>
<dbReference type="SUPFAM" id="SSF53474">
    <property type="entry name" value="alpha/beta-Hydrolases"/>
    <property type="match status" value="1"/>
</dbReference>
<name>A0AAT9FQX3_9BACT</name>
<dbReference type="Pfam" id="PF00975">
    <property type="entry name" value="Thioesterase"/>
    <property type="match status" value="1"/>
</dbReference>
<evidence type="ECO:0000259" key="2">
    <source>
        <dbReference type="Pfam" id="PF00975"/>
    </source>
</evidence>
<evidence type="ECO:0000256" key="1">
    <source>
        <dbReference type="SAM" id="MobiDB-lite"/>
    </source>
</evidence>
<gene>
    <name evidence="3" type="ORF">NT6N_34220</name>
</gene>
<feature type="domain" description="Thioesterase" evidence="2">
    <location>
        <begin position="42"/>
        <end position="224"/>
    </location>
</feature>
<accession>A0AAT9FQX3</accession>
<sequence length="283" mass="31931">MPSAVPPIQKRKINESRETQMEQTYSQSEKVIALNVDGGNVPIFLIHGVKGQAYISPHFIQILGEDQPVYAFQASGLQRPKKRHCTIEEMASQYIAAMRKVRTRGPYVIGAIAIGSVVAIEMAQQLTAHGEDVAPLLLIDPPVAPPGERSWFRRVRRGVVDRIRRKFSEEKLNRQLENDFRRISAAERIALDMTNQEAVEIACRVAYDFRLALNDYQLKPFTGDVFLLGSRGRLSKGGRLRAKLKGKVEIFDIGETHDEIHDVNNDRFAQQLRISVDAIMAQL</sequence>
<dbReference type="AlphaFoldDB" id="A0AAT9FQX3"/>
<dbReference type="InterPro" id="IPR029058">
    <property type="entry name" value="AB_hydrolase_fold"/>
</dbReference>
<organism evidence="3">
    <name type="scientific">Oceaniferula spumae</name>
    <dbReference type="NCBI Taxonomy" id="2979115"/>
    <lineage>
        <taxon>Bacteria</taxon>
        <taxon>Pseudomonadati</taxon>
        <taxon>Verrucomicrobiota</taxon>
        <taxon>Verrucomicrobiia</taxon>
        <taxon>Verrucomicrobiales</taxon>
        <taxon>Verrucomicrobiaceae</taxon>
        <taxon>Oceaniferula</taxon>
    </lineage>
</organism>
<protein>
    <recommendedName>
        <fullName evidence="2">Thioesterase domain-containing protein</fullName>
    </recommendedName>
</protein>
<dbReference type="InterPro" id="IPR001031">
    <property type="entry name" value="Thioesterase"/>
</dbReference>
<evidence type="ECO:0000313" key="3">
    <source>
        <dbReference type="EMBL" id="BDS08382.1"/>
    </source>
</evidence>
<dbReference type="KEGG" id="osu:NT6N_34220"/>
<dbReference type="Gene3D" id="3.40.50.1820">
    <property type="entry name" value="alpha/beta hydrolase"/>
    <property type="match status" value="1"/>
</dbReference>